<evidence type="ECO:0000256" key="5">
    <source>
        <dbReference type="ARBA" id="ARBA00022927"/>
    </source>
</evidence>
<proteinExistence type="inferred from homology"/>
<sequence>MAQVPNSTLVWLWDQVQSYSQARLAYNDIAAALSKFPSLQPRTDTYHFENGRPALLVCLSGTIPVDFRGRQYRYPVEIWVPQEYGQPGAGVISYVQPSVGKDSASGMMIRPGQHVAVDGRMYHPYLRDWGIQSRSSIAEFLQIAQGVFAKEPPVVATNQPRTPAPPQHNGQPVLPPKRRQGESSQVIASGNSSSPGPPPLPSKPGRNEYAQPQPTNSRMHDSAGPPLPPLPPGALQHQRSVSTGYQNGSPAPQPRLNTDGPPPLPSKHQGPQSRSYTPAQQHQQSTNGAPSPVSPLSPIHRAELPTNRYERPAPLPPQSYSQSGPGAQNQNQQVYPPQGYQQQPYPQQRQAPPPTSAPPPRFNPQQQRQQQPQQYYPPQQYAQPHPQPQAPKPPVPAQDLLTDPFDISLAPTHSGLAPPIPPNPEKEHLLTLLSQSLVTLATSQITQSQSALGPLSAQQSALHQAYSTLQSEIHQLQSLDHILATNESILHQSIRDCNAVIESSRKMPQPNIDEVLVAPTIAAQQLWNLCAEEAGIREALWCLQRAVGAGRVSGSEFVRQTRALAREAFLKMALARKVARGLGLEVKGRGVV</sequence>
<evidence type="ECO:0000256" key="4">
    <source>
        <dbReference type="ARBA" id="ARBA00022753"/>
    </source>
</evidence>
<dbReference type="InterPro" id="IPR017916">
    <property type="entry name" value="SB_dom"/>
</dbReference>
<dbReference type="SUPFAM" id="SSF54495">
    <property type="entry name" value="UBC-like"/>
    <property type="match status" value="1"/>
</dbReference>
<feature type="compositionally biased region" description="Pro residues" evidence="8">
    <location>
        <begin position="351"/>
        <end position="362"/>
    </location>
</feature>
<keyword evidence="3 7" id="KW-0813">Transport</keyword>
<evidence type="ECO:0000256" key="7">
    <source>
        <dbReference type="PROSITE-ProRule" id="PRU00644"/>
    </source>
</evidence>
<evidence type="ECO:0000313" key="12">
    <source>
        <dbReference type="Proteomes" id="UP000243723"/>
    </source>
</evidence>
<dbReference type="PROSITE" id="PS51322">
    <property type="entry name" value="UEV"/>
    <property type="match status" value="1"/>
</dbReference>
<dbReference type="PANTHER" id="PTHR23306:SF3">
    <property type="entry name" value="TUMOR SUPPRESSOR PROTEIN 101"/>
    <property type="match status" value="1"/>
</dbReference>
<dbReference type="AlphaFoldDB" id="A0A2P7YIS2"/>
<evidence type="ECO:0000256" key="8">
    <source>
        <dbReference type="SAM" id="MobiDB-lite"/>
    </source>
</evidence>
<protein>
    <submittedName>
        <fullName evidence="11">Tumor susceptibility protein 101 protein</fullName>
    </submittedName>
</protein>
<keyword evidence="12" id="KW-1185">Reference proteome</keyword>
<comment type="similarity">
    <text evidence="2">Belongs to the ubiquitin-conjugating enzyme family. UEV subfamily.</text>
</comment>
<dbReference type="Pfam" id="PF05743">
    <property type="entry name" value="UEV"/>
    <property type="match status" value="1"/>
</dbReference>
<feature type="compositionally biased region" description="Basic and acidic residues" evidence="8">
    <location>
        <begin position="300"/>
        <end position="311"/>
    </location>
</feature>
<keyword evidence="6" id="KW-0175">Coiled coil</keyword>
<keyword evidence="5 7" id="KW-0653">Protein transport</keyword>
<gene>
    <name evidence="11" type="ORF">B9Z65_5687</name>
</gene>
<evidence type="ECO:0000259" key="10">
    <source>
        <dbReference type="PROSITE" id="PS51322"/>
    </source>
</evidence>
<dbReference type="CDD" id="cd11685">
    <property type="entry name" value="UEV_TSG101-like"/>
    <property type="match status" value="1"/>
</dbReference>
<dbReference type="InterPro" id="IPR052070">
    <property type="entry name" value="ESCRT-I_UEV_domain"/>
</dbReference>
<comment type="caution">
    <text evidence="11">The sequence shown here is derived from an EMBL/GenBank/DDBJ whole genome shotgun (WGS) entry which is preliminary data.</text>
</comment>
<dbReference type="GO" id="GO:0043130">
    <property type="term" value="F:ubiquitin binding"/>
    <property type="evidence" value="ECO:0007669"/>
    <property type="project" value="TreeGrafter"/>
</dbReference>
<dbReference type="GO" id="GO:0043162">
    <property type="term" value="P:ubiquitin-dependent protein catabolic process via the multivesicular body sorting pathway"/>
    <property type="evidence" value="ECO:0007669"/>
    <property type="project" value="UniProtKB-ARBA"/>
</dbReference>
<dbReference type="Gene3D" id="6.10.140.820">
    <property type="match status" value="1"/>
</dbReference>
<accession>A0A2P7YIS2</accession>
<dbReference type="InterPro" id="IPR008883">
    <property type="entry name" value="UEV_N"/>
</dbReference>
<dbReference type="GO" id="GO:0072666">
    <property type="term" value="P:establishment of protein localization to vacuole"/>
    <property type="evidence" value="ECO:0007669"/>
    <property type="project" value="UniProtKB-ARBA"/>
</dbReference>
<evidence type="ECO:0000256" key="6">
    <source>
        <dbReference type="ARBA" id="ARBA00023054"/>
    </source>
</evidence>
<dbReference type="OrthoDB" id="306304at2759"/>
<name>A0A2P7YIS2_9PEZI</name>
<feature type="compositionally biased region" description="Polar residues" evidence="8">
    <location>
        <begin position="318"/>
        <end position="327"/>
    </location>
</feature>
<dbReference type="Gene3D" id="3.10.110.10">
    <property type="entry name" value="Ubiquitin Conjugating Enzyme"/>
    <property type="match status" value="1"/>
</dbReference>
<dbReference type="SUPFAM" id="SSF140111">
    <property type="entry name" value="Endosomal sorting complex assembly domain"/>
    <property type="match status" value="1"/>
</dbReference>
<dbReference type="PROSITE" id="PS51312">
    <property type="entry name" value="SB"/>
    <property type="match status" value="1"/>
</dbReference>
<feature type="compositionally biased region" description="Pro residues" evidence="8">
    <location>
        <begin position="385"/>
        <end position="396"/>
    </location>
</feature>
<evidence type="ECO:0000259" key="9">
    <source>
        <dbReference type="PROSITE" id="PS51312"/>
    </source>
</evidence>
<feature type="domain" description="SB" evidence="9">
    <location>
        <begin position="520"/>
        <end position="588"/>
    </location>
</feature>
<dbReference type="InterPro" id="IPR016135">
    <property type="entry name" value="UBQ-conjugating_enzyme/RWD"/>
</dbReference>
<dbReference type="GO" id="GO:0000813">
    <property type="term" value="C:ESCRT I complex"/>
    <property type="evidence" value="ECO:0007669"/>
    <property type="project" value="TreeGrafter"/>
</dbReference>
<dbReference type="Pfam" id="PF09454">
    <property type="entry name" value="Vps23_core"/>
    <property type="match status" value="1"/>
</dbReference>
<feature type="region of interest" description="Disordered" evidence="8">
    <location>
        <begin position="155"/>
        <end position="426"/>
    </location>
</feature>
<feature type="compositionally biased region" description="Polar residues" evidence="8">
    <location>
        <begin position="269"/>
        <end position="289"/>
    </location>
</feature>
<evidence type="ECO:0000313" key="11">
    <source>
        <dbReference type="EMBL" id="PSK35872.1"/>
    </source>
</evidence>
<dbReference type="EMBL" id="NHZQ01000422">
    <property type="protein sequence ID" value="PSK35872.1"/>
    <property type="molecule type" value="Genomic_DNA"/>
</dbReference>
<dbReference type="PANTHER" id="PTHR23306">
    <property type="entry name" value="TUMOR SUSCEPTIBILITY GENE 101 PROTEIN-RELATED"/>
    <property type="match status" value="1"/>
</dbReference>
<dbReference type="GO" id="GO:0006886">
    <property type="term" value="P:intracellular protein transport"/>
    <property type="evidence" value="ECO:0007669"/>
    <property type="project" value="UniProtKB-ARBA"/>
</dbReference>
<feature type="compositionally biased region" description="Low complexity" evidence="8">
    <location>
        <begin position="328"/>
        <end position="350"/>
    </location>
</feature>
<organism evidence="11 12">
    <name type="scientific">Elsinoe australis</name>
    <dbReference type="NCBI Taxonomy" id="40998"/>
    <lineage>
        <taxon>Eukaryota</taxon>
        <taxon>Fungi</taxon>
        <taxon>Dikarya</taxon>
        <taxon>Ascomycota</taxon>
        <taxon>Pezizomycotina</taxon>
        <taxon>Dothideomycetes</taxon>
        <taxon>Dothideomycetidae</taxon>
        <taxon>Myriangiales</taxon>
        <taxon>Elsinoaceae</taxon>
        <taxon>Elsinoe</taxon>
    </lineage>
</organism>
<comment type="subcellular location">
    <subcellularLocation>
        <location evidence="1">Endosome</location>
    </subcellularLocation>
</comment>
<evidence type="ECO:0000256" key="2">
    <source>
        <dbReference type="ARBA" id="ARBA00009594"/>
    </source>
</evidence>
<evidence type="ECO:0000256" key="1">
    <source>
        <dbReference type="ARBA" id="ARBA00004177"/>
    </source>
</evidence>
<feature type="domain" description="UEV" evidence="10">
    <location>
        <begin position="6"/>
        <end position="158"/>
    </location>
</feature>
<feature type="compositionally biased region" description="Polar residues" evidence="8">
    <location>
        <begin position="237"/>
        <end position="250"/>
    </location>
</feature>
<evidence type="ECO:0000256" key="3">
    <source>
        <dbReference type="ARBA" id="ARBA00022448"/>
    </source>
</evidence>
<reference evidence="11 12" key="1">
    <citation type="submission" date="2017-05" db="EMBL/GenBank/DDBJ databases">
        <title>Draft genome sequence of Elsinoe australis.</title>
        <authorList>
            <person name="Cheng Q."/>
        </authorList>
    </citation>
    <scope>NUCLEOTIDE SEQUENCE [LARGE SCALE GENOMIC DNA]</scope>
    <source>
        <strain evidence="11 12">NL1</strain>
    </source>
</reference>
<keyword evidence="4" id="KW-0967">Endosome</keyword>
<dbReference type="Proteomes" id="UP000243723">
    <property type="component" value="Unassembled WGS sequence"/>
</dbReference>
<dbReference type="InterPro" id="IPR037202">
    <property type="entry name" value="ESCRT_assembly_dom"/>
</dbReference>
<dbReference type="STRING" id="40998.A0A2P7YIS2"/>
<feature type="compositionally biased region" description="Low complexity" evidence="8">
    <location>
        <begin position="363"/>
        <end position="384"/>
    </location>
</feature>